<proteinExistence type="predicted"/>
<dbReference type="EMBL" id="JALBCA010000043">
    <property type="protein sequence ID" value="KAI2386943.1"/>
    <property type="molecule type" value="Genomic_DNA"/>
</dbReference>
<comment type="caution">
    <text evidence="1">The sequence shown here is derived from an EMBL/GenBank/DDBJ whole genome shotgun (WGS) entry which is preliminary data.</text>
</comment>
<reference evidence="1" key="1">
    <citation type="journal article" date="2022" name="bioRxiv">
        <title>Population genetic analysis of Ophidiomyces ophidiicola, the causative agent of snake fungal disease, indicates recent introductions to the USA.</title>
        <authorList>
            <person name="Ladner J.T."/>
            <person name="Palmer J.M."/>
            <person name="Ettinger C.L."/>
            <person name="Stajich J.E."/>
            <person name="Farrell T.M."/>
            <person name="Glorioso B.M."/>
            <person name="Lawson B."/>
            <person name="Price S.J."/>
            <person name="Stengle A.G."/>
            <person name="Grear D.A."/>
            <person name="Lorch J.M."/>
        </authorList>
    </citation>
    <scope>NUCLEOTIDE SEQUENCE</scope>
    <source>
        <strain evidence="1">NWHC 24266-5</strain>
    </source>
</reference>
<organism evidence="1">
    <name type="scientific">Ophidiomyces ophidiicola</name>
    <dbReference type="NCBI Taxonomy" id="1387563"/>
    <lineage>
        <taxon>Eukaryota</taxon>
        <taxon>Fungi</taxon>
        <taxon>Dikarya</taxon>
        <taxon>Ascomycota</taxon>
        <taxon>Pezizomycotina</taxon>
        <taxon>Eurotiomycetes</taxon>
        <taxon>Eurotiomycetidae</taxon>
        <taxon>Onygenales</taxon>
        <taxon>Onygenaceae</taxon>
        <taxon>Ophidiomyces</taxon>
    </lineage>
</organism>
<gene>
    <name evidence="1" type="ORF">LOY88_003324</name>
</gene>
<protein>
    <submittedName>
        <fullName evidence="1">Uncharacterized protein</fullName>
    </submittedName>
</protein>
<sequence>MEYISLKSKLQFAPLTRDFEDPTGLVDAKIKMLSSNQVQKKPFTCFYWKTTKCRFTAQDCRYLHEHTGHVASSPYKPKSKPKSKSIELPLKQPEVGTSESDDLISLSSSFSTPMQKRQKRNHEISGLIEGDDSALSPSPDVRVLVESIILAIRQHQDYGSLKNMLATIPRQELKEIFACNQLSFSALLAAVHTNRPNVIKLLVEHGANPDATSEAGVPLLMPIILNSGIYATDIVRAILALGANPHVIPPDLWAGGNTQVQEGKGRGSQTTWCSERQRTVLRDSLTVSMQYYFSEASLCDGTAAINTLVTREISTSVVGQRYALTRITEYLIGHHVLQGNSPLVLAFVGAPGYGKRTLARSLGEFREISQFSGHDNMLSSMDNIDEPKVSASVKHGLDIVFIDCDKVDHSWLKSLLNTVDNDTYQYKAGKKMSRRKTAYILSVPQTVDSAPWTSTDNPNPNNYETPRDPKLFELLRNKIEPSLRDYLSILYGPSITSRIELVVPFIPFTKDEVAVLAHRFTIEAVQELEKDCMLRDSYGKKRAGGFDLRADPDIYYSFFDLLYYDYKGARDIQKEVAKHIALPMAQKYLSKFAEHVSDFEGVIKVRSTDRICNGSEGIFLDVEVL</sequence>
<name>A0ACB8UZT7_9EURO</name>
<accession>A0ACB8UZT7</accession>
<evidence type="ECO:0000313" key="1">
    <source>
        <dbReference type="EMBL" id="KAI2386943.1"/>
    </source>
</evidence>